<gene>
    <name evidence="3" type="ORF">C5167_039971</name>
</gene>
<feature type="coiled-coil region" evidence="1">
    <location>
        <begin position="1"/>
        <end position="63"/>
    </location>
</feature>
<evidence type="ECO:0000256" key="2">
    <source>
        <dbReference type="SAM" id="MobiDB-lite"/>
    </source>
</evidence>
<feature type="compositionally biased region" description="Acidic residues" evidence="2">
    <location>
        <begin position="111"/>
        <end position="137"/>
    </location>
</feature>
<name>A0A4Y7IH22_PAPSO</name>
<evidence type="ECO:0000313" key="4">
    <source>
        <dbReference type="Proteomes" id="UP000316621"/>
    </source>
</evidence>
<evidence type="ECO:0000256" key="1">
    <source>
        <dbReference type="SAM" id="Coils"/>
    </source>
</evidence>
<accession>A0A4Y7IH22</accession>
<dbReference type="AlphaFoldDB" id="A0A4Y7IH22"/>
<reference evidence="3 4" key="1">
    <citation type="journal article" date="2018" name="Science">
        <title>The opium poppy genome and morphinan production.</title>
        <authorList>
            <person name="Guo L."/>
            <person name="Winzer T."/>
            <person name="Yang X."/>
            <person name="Li Y."/>
            <person name="Ning Z."/>
            <person name="He Z."/>
            <person name="Teodor R."/>
            <person name="Lu Y."/>
            <person name="Bowser T.A."/>
            <person name="Graham I.A."/>
            <person name="Ye K."/>
        </authorList>
    </citation>
    <scope>NUCLEOTIDE SEQUENCE [LARGE SCALE GENOMIC DNA]</scope>
    <source>
        <strain evidence="4">cv. HN1</strain>
        <tissue evidence="3">Leaves</tissue>
    </source>
</reference>
<keyword evidence="4" id="KW-1185">Reference proteome</keyword>
<dbReference type="EMBL" id="CM010715">
    <property type="protein sequence ID" value="RZC47011.1"/>
    <property type="molecule type" value="Genomic_DNA"/>
</dbReference>
<keyword evidence="1" id="KW-0175">Coiled coil</keyword>
<protein>
    <submittedName>
        <fullName evidence="3">Uncharacterized protein</fullName>
    </submittedName>
</protein>
<dbReference type="Proteomes" id="UP000316621">
    <property type="component" value="Chromosome 1"/>
</dbReference>
<evidence type="ECO:0000313" key="3">
    <source>
        <dbReference type="EMBL" id="RZC47011.1"/>
    </source>
</evidence>
<proteinExistence type="predicted"/>
<organism evidence="3 4">
    <name type="scientific">Papaver somniferum</name>
    <name type="common">Opium poppy</name>
    <dbReference type="NCBI Taxonomy" id="3469"/>
    <lineage>
        <taxon>Eukaryota</taxon>
        <taxon>Viridiplantae</taxon>
        <taxon>Streptophyta</taxon>
        <taxon>Embryophyta</taxon>
        <taxon>Tracheophyta</taxon>
        <taxon>Spermatophyta</taxon>
        <taxon>Magnoliopsida</taxon>
        <taxon>Ranunculales</taxon>
        <taxon>Papaveraceae</taxon>
        <taxon>Papaveroideae</taxon>
        <taxon>Papaver</taxon>
    </lineage>
</organism>
<dbReference type="Gramene" id="RZC47011">
    <property type="protein sequence ID" value="RZC47011"/>
    <property type="gene ID" value="C5167_039971"/>
</dbReference>
<feature type="region of interest" description="Disordered" evidence="2">
    <location>
        <begin position="111"/>
        <end position="151"/>
    </location>
</feature>
<sequence length="333" mass="37474">MKTLRVLKEQYETSLKDLSSRNEKLIQNNISLSAKKNQFQEQYSQLKNSYNILKKKYKSLSSEEKKIRSRLSGSVGDVFDKAMESMKDNTLDFSKFFQAVKLLVCNVSTDEEYPEPDSDFDFLSDDEKDQDDEEGQQEEEKSVNEAGAEIENPGSSAKASLFVVGMITSVGSTTSTPYVRHKGDIPVASSCGGISLIACTFSRYRGYYDNIRFWIYENDDDQEQQPARINSTGTSTSYNVSGGKWIKEDIPLPHKISIMHCFSFKAINGTGIIIVSLPKSSGSELEFLCYYDRTTKKCAKKQLDSIIDGTTRQKCCRGITTFFGTLSPVRKLT</sequence>